<dbReference type="EMBL" id="JADNYJ010000058">
    <property type="protein sequence ID" value="KAF8896894.1"/>
    <property type="molecule type" value="Genomic_DNA"/>
</dbReference>
<evidence type="ECO:0000313" key="2">
    <source>
        <dbReference type="EMBL" id="KAF8896894.1"/>
    </source>
</evidence>
<organism evidence="2 3">
    <name type="scientific">Gymnopilus junonius</name>
    <name type="common">Spectacular rustgill mushroom</name>
    <name type="synonym">Gymnopilus spectabilis subsp. junonius</name>
    <dbReference type="NCBI Taxonomy" id="109634"/>
    <lineage>
        <taxon>Eukaryota</taxon>
        <taxon>Fungi</taxon>
        <taxon>Dikarya</taxon>
        <taxon>Basidiomycota</taxon>
        <taxon>Agaricomycotina</taxon>
        <taxon>Agaricomycetes</taxon>
        <taxon>Agaricomycetidae</taxon>
        <taxon>Agaricales</taxon>
        <taxon>Agaricineae</taxon>
        <taxon>Hymenogastraceae</taxon>
        <taxon>Gymnopilus</taxon>
    </lineage>
</organism>
<feature type="chain" id="PRO_5040405198" description="Secreted protein" evidence="1">
    <location>
        <begin position="20"/>
        <end position="105"/>
    </location>
</feature>
<keyword evidence="1" id="KW-0732">Signal</keyword>
<proteinExistence type="predicted"/>
<keyword evidence="3" id="KW-1185">Reference proteome</keyword>
<protein>
    <recommendedName>
        <fullName evidence="4">Secreted protein</fullName>
    </recommendedName>
</protein>
<reference evidence="2" key="1">
    <citation type="submission" date="2020-11" db="EMBL/GenBank/DDBJ databases">
        <authorList>
            <consortium name="DOE Joint Genome Institute"/>
            <person name="Ahrendt S."/>
            <person name="Riley R."/>
            <person name="Andreopoulos W."/>
            <person name="LaButti K."/>
            <person name="Pangilinan J."/>
            <person name="Ruiz-duenas F.J."/>
            <person name="Barrasa J.M."/>
            <person name="Sanchez-Garcia M."/>
            <person name="Camarero S."/>
            <person name="Miyauchi S."/>
            <person name="Serrano A."/>
            <person name="Linde D."/>
            <person name="Babiker R."/>
            <person name="Drula E."/>
            <person name="Ayuso-Fernandez I."/>
            <person name="Pacheco R."/>
            <person name="Padilla G."/>
            <person name="Ferreira P."/>
            <person name="Barriuso J."/>
            <person name="Kellner H."/>
            <person name="Castanera R."/>
            <person name="Alfaro M."/>
            <person name="Ramirez L."/>
            <person name="Pisabarro A.G."/>
            <person name="Kuo A."/>
            <person name="Tritt A."/>
            <person name="Lipzen A."/>
            <person name="He G."/>
            <person name="Yan M."/>
            <person name="Ng V."/>
            <person name="Cullen D."/>
            <person name="Martin F."/>
            <person name="Rosso M.-N."/>
            <person name="Henrissat B."/>
            <person name="Hibbett D."/>
            <person name="Martinez A.T."/>
            <person name="Grigoriev I.V."/>
        </authorList>
    </citation>
    <scope>NUCLEOTIDE SEQUENCE</scope>
    <source>
        <strain evidence="2">AH 44721</strain>
    </source>
</reference>
<comment type="caution">
    <text evidence="2">The sequence shown here is derived from an EMBL/GenBank/DDBJ whole genome shotgun (WGS) entry which is preliminary data.</text>
</comment>
<sequence length="105" mass="11395">MSSRLTIVKLFCYFFFVFSSLTASTHRCTSTCSTCFLLPTAAAALLPPSLANARRKISAKANGALSPGSARRTMSNQLRVHYNDKNAPTMTMARLDPLPKPPSTV</sequence>
<feature type="signal peptide" evidence="1">
    <location>
        <begin position="1"/>
        <end position="19"/>
    </location>
</feature>
<evidence type="ECO:0000256" key="1">
    <source>
        <dbReference type="SAM" id="SignalP"/>
    </source>
</evidence>
<dbReference type="AlphaFoldDB" id="A0A9P5TM40"/>
<accession>A0A9P5TM40</accession>
<name>A0A9P5TM40_GYMJU</name>
<dbReference type="Proteomes" id="UP000724874">
    <property type="component" value="Unassembled WGS sequence"/>
</dbReference>
<evidence type="ECO:0000313" key="3">
    <source>
        <dbReference type="Proteomes" id="UP000724874"/>
    </source>
</evidence>
<evidence type="ECO:0008006" key="4">
    <source>
        <dbReference type="Google" id="ProtNLM"/>
    </source>
</evidence>
<gene>
    <name evidence="2" type="ORF">CPB84DRAFT_1203736</name>
</gene>